<dbReference type="VEuPathDB" id="VectorBase:GPAI012086"/>
<accession>A0A1A9ZEC3</accession>
<dbReference type="InterPro" id="IPR021283">
    <property type="entry name" value="Phage_Wedge1"/>
</dbReference>
<sequence length="624" mass="66913">MTEKSSAHTTPVPAVTFSKTGLLVPDEVDILNGRLSDFSTALGGAMSTSLTTPQGQLASSEAAIIAARNDQLLALVNQINPDFASGRFQDAIGRLYFIDRLGATGTTVTAICTGLAGTQLPAGSVAQDEAGYQYRSLAAATIGPSGSVAVVFQNQTPGPLPCPAQTLNRVYQAVPGWSGVSNPTAGVPGNLEESRADFEHRRRRSVALNARNLDVSLQEALLAVHGVTDVYVWSNRKSEAVTMGATGFSVAPHSVYIGVYGGAQADIAQAIFNNKALGCEMNSDTHYTVQHTEGYSPLYPEYALQWQTAKPTTVSFRVTLQNQRTELPADTDSRIQQAIIKTFTGQDDINAAATIGALIPAGRFYAGVAAADPVRLNIAVIELSLDAQHWSSGVTLGIDQVPVTSETAIQVVTAELPEDDTGYAASLALNAVIATFEQAVSLERFTDTFLTALWDIETAQTYGLDIWGKIVGVSRYLTVEDTPDYLGFDEVEITAIDGYPQPFDVSPFYAGLQPSSVVRLTDDAYRKLIRAKTFSNITDATIPSVNRFLRILFTDRGKVYCTDGRDMAMNIVFEFPPTPSDLAILKTLAVMPVPSGVEVRFIIAPTPNLGFAADTYPMDEGTFY</sequence>
<dbReference type="InterPro" id="IPR006949">
    <property type="entry name" value="Barrel_Baseplate_J-like"/>
</dbReference>
<name>A0A1A9ZEC3_GLOPL</name>
<dbReference type="Pfam" id="PF04865">
    <property type="entry name" value="Baseplate_J"/>
    <property type="match status" value="1"/>
</dbReference>
<dbReference type="Pfam" id="PF11041">
    <property type="entry name" value="Phage_Wedge1"/>
    <property type="match status" value="1"/>
</dbReference>
<protein>
    <submittedName>
        <fullName evidence="2">Baseplate_J domain-containing protein</fullName>
    </submittedName>
</protein>
<keyword evidence="3" id="KW-1185">Reference proteome</keyword>
<proteinExistence type="predicted"/>
<organism evidence="2 3">
    <name type="scientific">Glossina pallidipes</name>
    <name type="common">Tsetse fly</name>
    <dbReference type="NCBI Taxonomy" id="7398"/>
    <lineage>
        <taxon>Eukaryota</taxon>
        <taxon>Metazoa</taxon>
        <taxon>Ecdysozoa</taxon>
        <taxon>Arthropoda</taxon>
        <taxon>Hexapoda</taxon>
        <taxon>Insecta</taxon>
        <taxon>Pterygota</taxon>
        <taxon>Neoptera</taxon>
        <taxon>Endopterygota</taxon>
        <taxon>Diptera</taxon>
        <taxon>Brachycera</taxon>
        <taxon>Muscomorpha</taxon>
        <taxon>Hippoboscoidea</taxon>
        <taxon>Glossinidae</taxon>
        <taxon>Glossina</taxon>
    </lineage>
</organism>
<dbReference type="Proteomes" id="UP000092445">
    <property type="component" value="Unassembled WGS sequence"/>
</dbReference>
<evidence type="ECO:0000313" key="2">
    <source>
        <dbReference type="EnsemblMetazoa" id="GPAI012086-PA"/>
    </source>
</evidence>
<evidence type="ECO:0000259" key="1">
    <source>
        <dbReference type="Pfam" id="PF04865"/>
    </source>
</evidence>
<dbReference type="EnsemblMetazoa" id="GPAI012086-RA">
    <property type="protein sequence ID" value="GPAI012086-PA"/>
    <property type="gene ID" value="GPAI012086"/>
</dbReference>
<reference evidence="3" key="1">
    <citation type="submission" date="2014-03" db="EMBL/GenBank/DDBJ databases">
        <authorList>
            <person name="Aksoy S."/>
            <person name="Warren W."/>
            <person name="Wilson R.K."/>
        </authorList>
    </citation>
    <scope>NUCLEOTIDE SEQUENCE [LARGE SCALE GENOMIC DNA]</scope>
    <source>
        <strain evidence="3">IAEA</strain>
    </source>
</reference>
<reference evidence="2" key="2">
    <citation type="submission" date="2020-05" db="UniProtKB">
        <authorList>
            <consortium name="EnsemblMetazoa"/>
        </authorList>
    </citation>
    <scope>IDENTIFICATION</scope>
    <source>
        <strain evidence="2">IAEA</strain>
    </source>
</reference>
<feature type="domain" description="Baseplate protein J-like barrel" evidence="1">
    <location>
        <begin position="111"/>
        <end position="187"/>
    </location>
</feature>
<dbReference type="AlphaFoldDB" id="A0A1A9ZEC3"/>
<evidence type="ECO:0000313" key="3">
    <source>
        <dbReference type="Proteomes" id="UP000092445"/>
    </source>
</evidence>